<dbReference type="GO" id="GO:0000976">
    <property type="term" value="F:transcription cis-regulatory region binding"/>
    <property type="evidence" value="ECO:0007669"/>
    <property type="project" value="TreeGrafter"/>
</dbReference>
<sequence length="206" mass="23109">MRRTKEEAAQTRAALLDAAEQLFAERGVSRTSLADIAAAAGVTRGAVYWHFRNKSDLYTALHERVRLPLSARFDALMQESGQLLDRLEVILTDILTDLVTNPQRQRVMDILLHKSEYIEELRPAIERLVESHEGNQTRLRDVFSAAQASGEMRADVDPLTAAEMVMFFMHGTLSGWLMTPKRDHYPLAQRAPALVALLVRGLRSGA</sequence>
<dbReference type="InterPro" id="IPR001647">
    <property type="entry name" value="HTH_TetR"/>
</dbReference>
<evidence type="ECO:0000256" key="3">
    <source>
        <dbReference type="ARBA" id="ARBA00023125"/>
    </source>
</evidence>
<dbReference type="Proteomes" id="UP000197424">
    <property type="component" value="Chromosome"/>
</dbReference>
<evidence type="ECO:0000256" key="5">
    <source>
        <dbReference type="PROSITE-ProRule" id="PRU00335"/>
    </source>
</evidence>
<dbReference type="InterPro" id="IPR023772">
    <property type="entry name" value="DNA-bd_HTH_TetR-type_CS"/>
</dbReference>
<dbReference type="Proteomes" id="UP001200247">
    <property type="component" value="Unassembled WGS sequence"/>
</dbReference>
<dbReference type="PANTHER" id="PTHR30055">
    <property type="entry name" value="HTH-TYPE TRANSCRIPTIONAL REGULATOR RUTR"/>
    <property type="match status" value="1"/>
</dbReference>
<dbReference type="PANTHER" id="PTHR30055:SF240">
    <property type="entry name" value="HTH-TYPE TRANSCRIPTIONAL REGULATOR ACRR"/>
    <property type="match status" value="1"/>
</dbReference>
<dbReference type="Gene3D" id="1.10.357.10">
    <property type="entry name" value="Tetracycline Repressor, domain 2"/>
    <property type="match status" value="1"/>
</dbReference>
<reference evidence="7" key="1">
    <citation type="journal article" date="2017" name="J. Antimicrob. Chemother.">
        <title>Emergence and genomic analysis of MDR Laribacter hongkongensis strain HLGZ1 from Guangzhou, China.</title>
        <authorList>
            <person name="Wu H.K."/>
            <person name="Chen J.H."/>
            <person name="Yang L."/>
            <person name="Li A.R."/>
            <person name="Su D.H."/>
            <person name="Lin Y.P."/>
            <person name="Chen D.Q."/>
        </authorList>
    </citation>
    <scope>NUCLEOTIDE SEQUENCE</scope>
    <source>
        <strain evidence="7">HLGZ1</strain>
    </source>
</reference>
<dbReference type="InterPro" id="IPR036271">
    <property type="entry name" value="Tet_transcr_reg_TetR-rel_C_sf"/>
</dbReference>
<evidence type="ECO:0000313" key="10">
    <source>
        <dbReference type="Proteomes" id="UP001200247"/>
    </source>
</evidence>
<keyword evidence="2" id="KW-0805">Transcription regulation</keyword>
<dbReference type="OrthoDB" id="5816932at2"/>
<keyword evidence="4" id="KW-0804">Transcription</keyword>
<dbReference type="SUPFAM" id="SSF46689">
    <property type="entry name" value="Homeodomain-like"/>
    <property type="match status" value="1"/>
</dbReference>
<name>A0A248LMP0_9NEIS</name>
<dbReference type="GO" id="GO:0003700">
    <property type="term" value="F:DNA-binding transcription factor activity"/>
    <property type="evidence" value="ECO:0007669"/>
    <property type="project" value="TreeGrafter"/>
</dbReference>
<evidence type="ECO:0000313" key="7">
    <source>
        <dbReference type="EMBL" id="ASJ25932.1"/>
    </source>
</evidence>
<gene>
    <name evidence="8" type="ORF">LH440_11770</name>
    <name evidence="7" type="ORF">LHGZ1_3101</name>
</gene>
<dbReference type="PRINTS" id="PR00455">
    <property type="entry name" value="HTHTETR"/>
</dbReference>
<dbReference type="EMBL" id="JAJAXM010000021">
    <property type="protein sequence ID" value="MCG9026561.1"/>
    <property type="molecule type" value="Genomic_DNA"/>
</dbReference>
<dbReference type="InterPro" id="IPR009057">
    <property type="entry name" value="Homeodomain-like_sf"/>
</dbReference>
<proteinExistence type="predicted"/>
<evidence type="ECO:0000313" key="8">
    <source>
        <dbReference type="EMBL" id="MCG9026561.1"/>
    </source>
</evidence>
<accession>A0A248LMP0</accession>
<evidence type="ECO:0000256" key="1">
    <source>
        <dbReference type="ARBA" id="ARBA00022491"/>
    </source>
</evidence>
<feature type="DNA-binding region" description="H-T-H motif" evidence="5">
    <location>
        <begin position="32"/>
        <end position="51"/>
    </location>
</feature>
<dbReference type="SUPFAM" id="SSF48498">
    <property type="entry name" value="Tetracyclin repressor-like, C-terminal domain"/>
    <property type="match status" value="1"/>
</dbReference>
<reference evidence="8 10" key="4">
    <citation type="submission" date="2021-10" db="EMBL/GenBank/DDBJ databases">
        <title>Whole-genome sequencing analysis of Laribacter hongkongensis: virulence gene profiles, carbohydrate-active enzyme prediction, and antimicrobial resistance characterization.</title>
        <authorList>
            <person name="Yuan P."/>
            <person name="Zhan Y."/>
            <person name="Chen D."/>
        </authorList>
    </citation>
    <scope>NUCLEOTIDE SEQUENCE [LARGE SCALE GENOMIC DNA]</scope>
    <source>
        <strain evidence="8 10">W67</strain>
    </source>
</reference>
<evidence type="ECO:0000256" key="4">
    <source>
        <dbReference type="ARBA" id="ARBA00023163"/>
    </source>
</evidence>
<keyword evidence="1" id="KW-0678">Repressor</keyword>
<dbReference type="Pfam" id="PF08361">
    <property type="entry name" value="TetR_C_2"/>
    <property type="match status" value="1"/>
</dbReference>
<dbReference type="InterPro" id="IPR050109">
    <property type="entry name" value="HTH-type_TetR-like_transc_reg"/>
</dbReference>
<keyword evidence="3 5" id="KW-0238">DNA-binding</keyword>
<feature type="domain" description="HTH tetR-type" evidence="6">
    <location>
        <begin position="9"/>
        <end position="69"/>
    </location>
</feature>
<dbReference type="InterPro" id="IPR013572">
    <property type="entry name" value="Tscrpt_reg_MAATS_C"/>
</dbReference>
<dbReference type="PROSITE" id="PS50977">
    <property type="entry name" value="HTH_TETR_2"/>
    <property type="match status" value="1"/>
</dbReference>
<dbReference type="PROSITE" id="PS01081">
    <property type="entry name" value="HTH_TETR_1"/>
    <property type="match status" value="1"/>
</dbReference>
<evidence type="ECO:0000259" key="6">
    <source>
        <dbReference type="PROSITE" id="PS50977"/>
    </source>
</evidence>
<evidence type="ECO:0000256" key="2">
    <source>
        <dbReference type="ARBA" id="ARBA00023015"/>
    </source>
</evidence>
<dbReference type="Pfam" id="PF00440">
    <property type="entry name" value="TetR_N"/>
    <property type="match status" value="1"/>
</dbReference>
<reference evidence="7" key="3">
    <citation type="submission" date="2017-06" db="EMBL/GenBank/DDBJ databases">
        <authorList>
            <person name="Kim H.J."/>
            <person name="Triplett B.A."/>
        </authorList>
    </citation>
    <scope>NUCLEOTIDE SEQUENCE</scope>
    <source>
        <strain evidence="7">HLGZ1</strain>
    </source>
</reference>
<evidence type="ECO:0000313" key="9">
    <source>
        <dbReference type="Proteomes" id="UP000197424"/>
    </source>
</evidence>
<organism evidence="7 9">
    <name type="scientific">Laribacter hongkongensis</name>
    <dbReference type="NCBI Taxonomy" id="168471"/>
    <lineage>
        <taxon>Bacteria</taxon>
        <taxon>Pseudomonadati</taxon>
        <taxon>Pseudomonadota</taxon>
        <taxon>Betaproteobacteria</taxon>
        <taxon>Neisseriales</taxon>
        <taxon>Aquaspirillaceae</taxon>
        <taxon>Laribacter</taxon>
    </lineage>
</organism>
<protein>
    <submittedName>
        <fullName evidence="7">TetR family transcriptional regulator</fullName>
    </submittedName>
</protein>
<dbReference type="AlphaFoldDB" id="A0A248LMP0"/>
<dbReference type="RefSeq" id="WP_088861609.1">
    <property type="nucleotide sequence ID" value="NZ_CP022115.1"/>
</dbReference>
<dbReference type="EMBL" id="CP022115">
    <property type="protein sequence ID" value="ASJ25932.1"/>
    <property type="molecule type" value="Genomic_DNA"/>
</dbReference>
<reference evidence="9" key="2">
    <citation type="submission" date="2017-06" db="EMBL/GenBank/DDBJ databases">
        <title>Whole genome sequence of Laribacter hongkongensis LHGZ1.</title>
        <authorList>
            <person name="Chen D."/>
            <person name="Wu H."/>
            <person name="Chen J."/>
        </authorList>
    </citation>
    <scope>NUCLEOTIDE SEQUENCE [LARGE SCALE GENOMIC DNA]</scope>
    <source>
        <strain evidence="9">LHGZ1</strain>
    </source>
</reference>